<proteinExistence type="predicted"/>
<dbReference type="EMBL" id="GGEC01056162">
    <property type="protein sequence ID" value="MBX36646.1"/>
    <property type="molecule type" value="Transcribed_RNA"/>
</dbReference>
<sequence length="40" mass="4844">MEHYRFYQKWPIILTPNMQHINKLRHCRSMGKNGACTTHT</sequence>
<accession>A0A2P2N2J2</accession>
<dbReference type="AlphaFoldDB" id="A0A2P2N2J2"/>
<evidence type="ECO:0000313" key="1">
    <source>
        <dbReference type="EMBL" id="MBX36646.1"/>
    </source>
</evidence>
<protein>
    <submittedName>
        <fullName evidence="1">Uncharacterized protein</fullName>
    </submittedName>
</protein>
<organism evidence="1">
    <name type="scientific">Rhizophora mucronata</name>
    <name type="common">Asiatic mangrove</name>
    <dbReference type="NCBI Taxonomy" id="61149"/>
    <lineage>
        <taxon>Eukaryota</taxon>
        <taxon>Viridiplantae</taxon>
        <taxon>Streptophyta</taxon>
        <taxon>Embryophyta</taxon>
        <taxon>Tracheophyta</taxon>
        <taxon>Spermatophyta</taxon>
        <taxon>Magnoliopsida</taxon>
        <taxon>eudicotyledons</taxon>
        <taxon>Gunneridae</taxon>
        <taxon>Pentapetalae</taxon>
        <taxon>rosids</taxon>
        <taxon>fabids</taxon>
        <taxon>Malpighiales</taxon>
        <taxon>Rhizophoraceae</taxon>
        <taxon>Rhizophora</taxon>
    </lineage>
</organism>
<name>A0A2P2N2J2_RHIMU</name>
<reference evidence="1" key="1">
    <citation type="submission" date="2018-02" db="EMBL/GenBank/DDBJ databases">
        <title>Rhizophora mucronata_Transcriptome.</title>
        <authorList>
            <person name="Meera S.P."/>
            <person name="Sreeshan A."/>
            <person name="Augustine A."/>
        </authorList>
    </citation>
    <scope>NUCLEOTIDE SEQUENCE</scope>
    <source>
        <tissue evidence="1">Leaf</tissue>
    </source>
</reference>